<protein>
    <submittedName>
        <fullName evidence="2">Uncharacterized protein</fullName>
    </submittedName>
</protein>
<feature type="transmembrane region" description="Helical" evidence="1">
    <location>
        <begin position="20"/>
        <end position="44"/>
    </location>
</feature>
<name>A0A5C3M8Z2_9AGAR</name>
<accession>A0A5C3M8Z2</accession>
<reference evidence="2 3" key="1">
    <citation type="journal article" date="2019" name="Nat. Ecol. Evol.">
        <title>Megaphylogeny resolves global patterns of mushroom evolution.</title>
        <authorList>
            <person name="Varga T."/>
            <person name="Krizsan K."/>
            <person name="Foldi C."/>
            <person name="Dima B."/>
            <person name="Sanchez-Garcia M."/>
            <person name="Sanchez-Ramirez S."/>
            <person name="Szollosi G.J."/>
            <person name="Szarkandi J.G."/>
            <person name="Papp V."/>
            <person name="Albert L."/>
            <person name="Andreopoulos W."/>
            <person name="Angelini C."/>
            <person name="Antonin V."/>
            <person name="Barry K.W."/>
            <person name="Bougher N.L."/>
            <person name="Buchanan P."/>
            <person name="Buyck B."/>
            <person name="Bense V."/>
            <person name="Catcheside P."/>
            <person name="Chovatia M."/>
            <person name="Cooper J."/>
            <person name="Damon W."/>
            <person name="Desjardin D."/>
            <person name="Finy P."/>
            <person name="Geml J."/>
            <person name="Haridas S."/>
            <person name="Hughes K."/>
            <person name="Justo A."/>
            <person name="Karasinski D."/>
            <person name="Kautmanova I."/>
            <person name="Kiss B."/>
            <person name="Kocsube S."/>
            <person name="Kotiranta H."/>
            <person name="LaButti K.M."/>
            <person name="Lechner B.E."/>
            <person name="Liimatainen K."/>
            <person name="Lipzen A."/>
            <person name="Lukacs Z."/>
            <person name="Mihaltcheva S."/>
            <person name="Morgado L.N."/>
            <person name="Niskanen T."/>
            <person name="Noordeloos M.E."/>
            <person name="Ohm R.A."/>
            <person name="Ortiz-Santana B."/>
            <person name="Ovrebo C."/>
            <person name="Racz N."/>
            <person name="Riley R."/>
            <person name="Savchenko A."/>
            <person name="Shiryaev A."/>
            <person name="Soop K."/>
            <person name="Spirin V."/>
            <person name="Szebenyi C."/>
            <person name="Tomsovsky M."/>
            <person name="Tulloss R.E."/>
            <person name="Uehling J."/>
            <person name="Grigoriev I.V."/>
            <person name="Vagvolgyi C."/>
            <person name="Papp T."/>
            <person name="Martin F.M."/>
            <person name="Miettinen O."/>
            <person name="Hibbett D.S."/>
            <person name="Nagy L.G."/>
        </authorList>
    </citation>
    <scope>NUCLEOTIDE SEQUENCE [LARGE SCALE GENOMIC DNA]</scope>
    <source>
        <strain evidence="2 3">CBS 166.37</strain>
    </source>
</reference>
<organism evidence="2 3">
    <name type="scientific">Crucibulum laeve</name>
    <dbReference type="NCBI Taxonomy" id="68775"/>
    <lineage>
        <taxon>Eukaryota</taxon>
        <taxon>Fungi</taxon>
        <taxon>Dikarya</taxon>
        <taxon>Basidiomycota</taxon>
        <taxon>Agaricomycotina</taxon>
        <taxon>Agaricomycetes</taxon>
        <taxon>Agaricomycetidae</taxon>
        <taxon>Agaricales</taxon>
        <taxon>Agaricineae</taxon>
        <taxon>Nidulariaceae</taxon>
        <taxon>Crucibulum</taxon>
    </lineage>
</organism>
<proteinExistence type="predicted"/>
<dbReference type="EMBL" id="ML213594">
    <property type="protein sequence ID" value="TFK41730.1"/>
    <property type="molecule type" value="Genomic_DNA"/>
</dbReference>
<evidence type="ECO:0000313" key="3">
    <source>
        <dbReference type="Proteomes" id="UP000308652"/>
    </source>
</evidence>
<keyword evidence="1" id="KW-0472">Membrane</keyword>
<sequence length="76" mass="8351">MAGGHCQWWCSWWASDVPPYIGLPASLASLADLLIIASGLGLAVDVIKSGNDRWAVVVEKRNGGGSREEKQQQQWW</sequence>
<keyword evidence="1" id="KW-0812">Transmembrane</keyword>
<dbReference type="Proteomes" id="UP000308652">
    <property type="component" value="Unassembled WGS sequence"/>
</dbReference>
<evidence type="ECO:0000313" key="2">
    <source>
        <dbReference type="EMBL" id="TFK41730.1"/>
    </source>
</evidence>
<dbReference type="AlphaFoldDB" id="A0A5C3M8Z2"/>
<keyword evidence="3" id="KW-1185">Reference proteome</keyword>
<gene>
    <name evidence="2" type="ORF">BDQ12DRAFT_720552</name>
</gene>
<evidence type="ECO:0000256" key="1">
    <source>
        <dbReference type="SAM" id="Phobius"/>
    </source>
</evidence>
<keyword evidence="1" id="KW-1133">Transmembrane helix</keyword>